<reference evidence="2" key="2">
    <citation type="submission" date="2020-09" db="EMBL/GenBank/DDBJ databases">
        <authorList>
            <person name="Sun Q."/>
            <person name="Ohkuma M."/>
        </authorList>
    </citation>
    <scope>NUCLEOTIDE SEQUENCE</scope>
    <source>
        <strain evidence="2">JCM 4646</strain>
    </source>
</reference>
<accession>A0A919GAT0</accession>
<keyword evidence="3" id="KW-1185">Reference proteome</keyword>
<proteinExistence type="predicted"/>
<dbReference type="InterPro" id="IPR013096">
    <property type="entry name" value="Cupin_2"/>
</dbReference>
<evidence type="ECO:0000313" key="2">
    <source>
        <dbReference type="EMBL" id="GHH81004.1"/>
    </source>
</evidence>
<feature type="domain" description="Cupin type-2" evidence="1">
    <location>
        <begin position="37"/>
        <end position="100"/>
    </location>
</feature>
<sequence>MPFVPADAATVHEIHGARFTSYASTASGSTELCAWRLDVPAGSAGVPHTVGREEILLLLDGSLLITLDEQARTLLPGDTAIVPAGTVLRVDNPGDRPAQAWVTTSTGLTATLPDGSVFTPPWAS</sequence>
<dbReference type="InterPro" id="IPR011051">
    <property type="entry name" value="RmlC_Cupin_sf"/>
</dbReference>
<organism evidence="2 3">
    <name type="scientific">Kitasatospora indigofera</name>
    <dbReference type="NCBI Taxonomy" id="67307"/>
    <lineage>
        <taxon>Bacteria</taxon>
        <taxon>Bacillati</taxon>
        <taxon>Actinomycetota</taxon>
        <taxon>Actinomycetes</taxon>
        <taxon>Kitasatosporales</taxon>
        <taxon>Streptomycetaceae</taxon>
        <taxon>Kitasatospora</taxon>
    </lineage>
</organism>
<evidence type="ECO:0000259" key="1">
    <source>
        <dbReference type="Pfam" id="PF07883"/>
    </source>
</evidence>
<evidence type="ECO:0000313" key="3">
    <source>
        <dbReference type="Proteomes" id="UP000617734"/>
    </source>
</evidence>
<dbReference type="SUPFAM" id="SSF51182">
    <property type="entry name" value="RmlC-like cupins"/>
    <property type="match status" value="1"/>
</dbReference>
<dbReference type="Proteomes" id="UP000617734">
    <property type="component" value="Unassembled WGS sequence"/>
</dbReference>
<dbReference type="Pfam" id="PF07883">
    <property type="entry name" value="Cupin_2"/>
    <property type="match status" value="1"/>
</dbReference>
<comment type="caution">
    <text evidence="2">The sequence shown here is derived from an EMBL/GenBank/DDBJ whole genome shotgun (WGS) entry which is preliminary data.</text>
</comment>
<gene>
    <name evidence="2" type="ORF">GCM10018781_62640</name>
</gene>
<name>A0A919GAT0_9ACTN</name>
<dbReference type="Gene3D" id="2.60.120.10">
    <property type="entry name" value="Jelly Rolls"/>
    <property type="match status" value="1"/>
</dbReference>
<dbReference type="EMBL" id="BNBO01000050">
    <property type="protein sequence ID" value="GHH81004.1"/>
    <property type="molecule type" value="Genomic_DNA"/>
</dbReference>
<protein>
    <submittedName>
        <fullName evidence="2">Cupin</fullName>
    </submittedName>
</protein>
<dbReference type="RefSeq" id="WP_190214281.1">
    <property type="nucleotide sequence ID" value="NZ_BNBO01000050.1"/>
</dbReference>
<dbReference type="AlphaFoldDB" id="A0A919GAT0"/>
<reference evidence="2" key="1">
    <citation type="journal article" date="2014" name="Int. J. Syst. Evol. Microbiol.">
        <title>Complete genome sequence of Corynebacterium casei LMG S-19264T (=DSM 44701T), isolated from a smear-ripened cheese.</title>
        <authorList>
            <consortium name="US DOE Joint Genome Institute (JGI-PGF)"/>
            <person name="Walter F."/>
            <person name="Albersmeier A."/>
            <person name="Kalinowski J."/>
            <person name="Ruckert C."/>
        </authorList>
    </citation>
    <scope>NUCLEOTIDE SEQUENCE</scope>
    <source>
        <strain evidence="2">JCM 4646</strain>
    </source>
</reference>
<dbReference type="GeneID" id="95356569"/>
<dbReference type="InterPro" id="IPR014710">
    <property type="entry name" value="RmlC-like_jellyroll"/>
</dbReference>